<evidence type="ECO:0000313" key="1">
    <source>
        <dbReference type="EMBL" id="KAG9253380.1"/>
    </source>
</evidence>
<dbReference type="InterPro" id="IPR019410">
    <property type="entry name" value="Methyltransf_16"/>
</dbReference>
<dbReference type="PANTHER" id="PTHR14614">
    <property type="entry name" value="HEPATOCELLULAR CARCINOMA-ASSOCIATED ANTIGEN"/>
    <property type="match status" value="1"/>
</dbReference>
<dbReference type="GO" id="GO:0008757">
    <property type="term" value="F:S-adenosylmethionine-dependent methyltransferase activity"/>
    <property type="evidence" value="ECO:0007669"/>
    <property type="project" value="UniProtKB-ARBA"/>
</dbReference>
<dbReference type="GO" id="GO:0005829">
    <property type="term" value="C:cytosol"/>
    <property type="evidence" value="ECO:0007669"/>
    <property type="project" value="TreeGrafter"/>
</dbReference>
<protein>
    <submittedName>
        <fullName evidence="1">Methyltransferase-domain-containing protein</fullName>
    </submittedName>
</protein>
<dbReference type="AlphaFoldDB" id="A0A9P8CNS2"/>
<dbReference type="EMBL" id="MU251258">
    <property type="protein sequence ID" value="KAG9253380.1"/>
    <property type="molecule type" value="Genomic_DNA"/>
</dbReference>
<reference evidence="1" key="1">
    <citation type="journal article" date="2021" name="IMA Fungus">
        <title>Genomic characterization of three marine fungi, including Emericellopsis atlantica sp. nov. with signatures of a generalist lifestyle and marine biomass degradation.</title>
        <authorList>
            <person name="Hagestad O.C."/>
            <person name="Hou L."/>
            <person name="Andersen J.H."/>
            <person name="Hansen E.H."/>
            <person name="Altermark B."/>
            <person name="Li C."/>
            <person name="Kuhnert E."/>
            <person name="Cox R.J."/>
            <person name="Crous P.W."/>
            <person name="Spatafora J.W."/>
            <person name="Lail K."/>
            <person name="Amirebrahimi M."/>
            <person name="Lipzen A."/>
            <person name="Pangilinan J."/>
            <person name="Andreopoulos W."/>
            <person name="Hayes R.D."/>
            <person name="Ng V."/>
            <person name="Grigoriev I.V."/>
            <person name="Jackson S.A."/>
            <person name="Sutton T.D.S."/>
            <person name="Dobson A.D.W."/>
            <person name="Rama T."/>
        </authorList>
    </citation>
    <scope>NUCLEOTIDE SEQUENCE</scope>
    <source>
        <strain evidence="1">TS7</strain>
    </source>
</reference>
<name>A0A9P8CNS2_9HYPO</name>
<gene>
    <name evidence="1" type="ORF">F5Z01DRAFT_164585</name>
</gene>
<keyword evidence="1" id="KW-0489">Methyltransferase</keyword>
<dbReference type="GO" id="GO:0032991">
    <property type="term" value="C:protein-containing complex"/>
    <property type="evidence" value="ECO:0007669"/>
    <property type="project" value="TreeGrafter"/>
</dbReference>
<dbReference type="GO" id="GO:0032259">
    <property type="term" value="P:methylation"/>
    <property type="evidence" value="ECO:0007669"/>
    <property type="project" value="UniProtKB-KW"/>
</dbReference>
<dbReference type="Gene3D" id="3.40.50.150">
    <property type="entry name" value="Vaccinia Virus protein VP39"/>
    <property type="match status" value="1"/>
</dbReference>
<dbReference type="Pfam" id="PF10294">
    <property type="entry name" value="Methyltransf_16"/>
    <property type="match status" value="1"/>
</dbReference>
<keyword evidence="2" id="KW-1185">Reference proteome</keyword>
<sequence>MALQTFISSLKDEIEDSEEETFLLFSRPIPSHNLGFIDPKASSIDVTISKRDYTIHQSPGLLSSSRAGGTTGAVLWKITPLLADWLPKSPLASLLTTSSSVLELGCGITPLNALALSPLVGSYVLSDQAYVQKIVVKNLAENLPRKGKAHQAHVAFRELDWETDQVVKATSPTGTFDMVLACDCIYNESLVAPLVQTSADACALKREDGDEPCLCVVAQQMRSDDVFQAWLTEFHRRFRVWRLPDDMAPEGLRPDDGFLIHVGILRS</sequence>
<keyword evidence="1" id="KW-0808">Transferase</keyword>
<evidence type="ECO:0000313" key="2">
    <source>
        <dbReference type="Proteomes" id="UP000887229"/>
    </source>
</evidence>
<comment type="caution">
    <text evidence="1">The sequence shown here is derived from an EMBL/GenBank/DDBJ whole genome shotgun (WGS) entry which is preliminary data.</text>
</comment>
<dbReference type="OrthoDB" id="2529286at2759"/>
<dbReference type="Proteomes" id="UP000887229">
    <property type="component" value="Unassembled WGS sequence"/>
</dbReference>
<dbReference type="InterPro" id="IPR029063">
    <property type="entry name" value="SAM-dependent_MTases_sf"/>
</dbReference>
<organism evidence="1 2">
    <name type="scientific">Emericellopsis atlantica</name>
    <dbReference type="NCBI Taxonomy" id="2614577"/>
    <lineage>
        <taxon>Eukaryota</taxon>
        <taxon>Fungi</taxon>
        <taxon>Dikarya</taxon>
        <taxon>Ascomycota</taxon>
        <taxon>Pezizomycotina</taxon>
        <taxon>Sordariomycetes</taxon>
        <taxon>Hypocreomycetidae</taxon>
        <taxon>Hypocreales</taxon>
        <taxon>Bionectriaceae</taxon>
        <taxon>Emericellopsis</taxon>
    </lineage>
</organism>
<proteinExistence type="predicted"/>
<accession>A0A9P8CNS2</accession>
<dbReference type="GeneID" id="70288745"/>
<dbReference type="SUPFAM" id="SSF53335">
    <property type="entry name" value="S-adenosyl-L-methionine-dependent methyltransferases"/>
    <property type="match status" value="1"/>
</dbReference>
<dbReference type="PANTHER" id="PTHR14614:SF109">
    <property type="entry name" value="RIBOSOMAL LYSINE N-METHYLTRANSFERASE 5"/>
    <property type="match status" value="1"/>
</dbReference>
<dbReference type="RefSeq" id="XP_046117304.1">
    <property type="nucleotide sequence ID" value="XM_046257842.1"/>
</dbReference>